<evidence type="ECO:0000256" key="1">
    <source>
        <dbReference type="SAM" id="Phobius"/>
    </source>
</evidence>
<dbReference type="InterPro" id="IPR007621">
    <property type="entry name" value="TPM_dom"/>
</dbReference>
<protein>
    <submittedName>
        <fullName evidence="3">Methanol dehydrogenase</fullName>
    </submittedName>
</protein>
<sequence length="284" mass="28995">MTPSVLARRAGVARGLLAAVMLVLVLWLSALPGASLAAEIKFPTLTGRVVDDAQLLTPQQEQALTGKLATLEQQTGDQLVVVTLPSLQDQEIEDFGYQLGRHWGIGQKENDGGALLIVAPNERKVRIEVGYGLEGVLTDAYSSLIIRNDILPAFRQGDYAAGIIAGADSIIAQLTADPAEAQARAEEAKSAATATAKPVIPAVVILMVFAFIFFSMIGAAAGGRKRRGGRGDGLTPILIWAASEALKDRDRGGGGGWGGGGGFGGGGFGGGGGGFGGGGASGGW</sequence>
<dbReference type="PANTHER" id="PTHR30373:SF2">
    <property type="entry name" value="UPF0603 PROTEIN YGCG"/>
    <property type="match status" value="1"/>
</dbReference>
<gene>
    <name evidence="3" type="ORF">DA69_06300</name>
</gene>
<dbReference type="EMBL" id="CP015614">
    <property type="protein sequence ID" value="ANF55899.1"/>
    <property type="molecule type" value="Genomic_DNA"/>
</dbReference>
<dbReference type="Gene3D" id="3.10.310.50">
    <property type="match status" value="1"/>
</dbReference>
<evidence type="ECO:0000313" key="3">
    <source>
        <dbReference type="EMBL" id="ANF55899.1"/>
    </source>
</evidence>
<dbReference type="Proteomes" id="UP000077603">
    <property type="component" value="Chromosome"/>
</dbReference>
<dbReference type="STRING" id="588932.DA69_06300"/>
<dbReference type="Pfam" id="PF04536">
    <property type="entry name" value="TPM_phosphatase"/>
    <property type="match status" value="1"/>
</dbReference>
<proteinExistence type="predicted"/>
<keyword evidence="4" id="KW-1185">Reference proteome</keyword>
<keyword evidence="1" id="KW-0812">Transmembrane</keyword>
<dbReference type="AlphaFoldDB" id="A0A172Y9K2"/>
<dbReference type="RefSeq" id="WP_025976802.1">
    <property type="nucleotide sequence ID" value="NZ_CP015614.1"/>
</dbReference>
<evidence type="ECO:0000313" key="4">
    <source>
        <dbReference type="Proteomes" id="UP000077603"/>
    </source>
</evidence>
<name>A0A172Y9K2_9CAUL</name>
<dbReference type="KEGG" id="bne:DA69_06300"/>
<reference evidence="3 4" key="1">
    <citation type="journal article" date="2014" name="Genome Announc.">
        <title>Genome Sequence of a Promising Hydrogen-Producing Facultative Anaerobic Bacterium, Brevundimonas naejangsanensis Strain B1.</title>
        <authorList>
            <person name="Su H."/>
            <person name="Zhang T."/>
            <person name="Bao M."/>
            <person name="Jiang Y."/>
            <person name="Wang Y."/>
            <person name="Tan T."/>
        </authorList>
    </citation>
    <scope>NUCLEOTIDE SEQUENCE [LARGE SCALE GENOMIC DNA]</scope>
    <source>
        <strain evidence="3 4">B1</strain>
    </source>
</reference>
<accession>A0A172Y9K2</accession>
<dbReference type="OrthoDB" id="9810918at2"/>
<keyword evidence="1" id="KW-0472">Membrane</keyword>
<feature type="transmembrane region" description="Helical" evidence="1">
    <location>
        <begin position="199"/>
        <end position="221"/>
    </location>
</feature>
<dbReference type="PANTHER" id="PTHR30373">
    <property type="entry name" value="UPF0603 PROTEIN YGCG"/>
    <property type="match status" value="1"/>
</dbReference>
<keyword evidence="1" id="KW-1133">Transmembrane helix</keyword>
<evidence type="ECO:0000259" key="2">
    <source>
        <dbReference type="Pfam" id="PF04536"/>
    </source>
</evidence>
<feature type="domain" description="TPM" evidence="2">
    <location>
        <begin position="49"/>
        <end position="172"/>
    </location>
</feature>
<organism evidence="3 4">
    <name type="scientific">Brevundimonas naejangsanensis</name>
    <dbReference type="NCBI Taxonomy" id="588932"/>
    <lineage>
        <taxon>Bacteria</taxon>
        <taxon>Pseudomonadati</taxon>
        <taxon>Pseudomonadota</taxon>
        <taxon>Alphaproteobacteria</taxon>
        <taxon>Caulobacterales</taxon>
        <taxon>Caulobacteraceae</taxon>
        <taxon>Brevundimonas</taxon>
    </lineage>
</organism>
<dbReference type="eggNOG" id="COG1512">
    <property type="taxonomic scope" value="Bacteria"/>
</dbReference>